<dbReference type="Proteomes" id="UP000277204">
    <property type="component" value="Unassembled WGS sequence"/>
</dbReference>
<gene>
    <name evidence="6" type="ORF">SMRZ_LOCUS16079</name>
</gene>
<dbReference type="EMBL" id="UZAI01017058">
    <property type="protein sequence ID" value="VDP19919.1"/>
    <property type="molecule type" value="Genomic_DNA"/>
</dbReference>
<accession>A0A183MJ54</accession>
<evidence type="ECO:0000313" key="6">
    <source>
        <dbReference type="EMBL" id="VDP19919.1"/>
    </source>
</evidence>
<dbReference type="PANTHER" id="PTHR13091:SF0">
    <property type="entry name" value="NONSENSE-MEDIATED MRNA DECAY FACTOR SMG8"/>
    <property type="match status" value="1"/>
</dbReference>
<dbReference type="InterPro" id="IPR003874">
    <property type="entry name" value="CDC45"/>
</dbReference>
<keyword evidence="2 4" id="KW-0866">Nonsense-mediated mRNA decay</keyword>
<dbReference type="PANTHER" id="PTHR13091">
    <property type="entry name" value="AMPLIFIED IN BREAST CANCER 2-RELATED"/>
    <property type="match status" value="1"/>
</dbReference>
<feature type="region of interest" description="Disordered" evidence="5">
    <location>
        <begin position="1005"/>
        <end position="1089"/>
    </location>
</feature>
<evidence type="ECO:0000256" key="5">
    <source>
        <dbReference type="SAM" id="MobiDB-lite"/>
    </source>
</evidence>
<feature type="compositionally biased region" description="Basic and acidic residues" evidence="5">
    <location>
        <begin position="1038"/>
        <end position="1066"/>
    </location>
</feature>
<evidence type="ECO:0000256" key="4">
    <source>
        <dbReference type="RuleBase" id="RU367133"/>
    </source>
</evidence>
<name>A0A183MJ54_9TREM</name>
<evidence type="ECO:0000313" key="7">
    <source>
        <dbReference type="Proteomes" id="UP000277204"/>
    </source>
</evidence>
<dbReference type="GO" id="GO:0000184">
    <property type="term" value="P:nuclear-transcribed mRNA catabolic process, nonsense-mediated decay"/>
    <property type="evidence" value="ECO:0007669"/>
    <property type="project" value="UniProtKB-UniRule"/>
</dbReference>
<feature type="compositionally biased region" description="Acidic residues" evidence="5">
    <location>
        <begin position="1012"/>
        <end position="1031"/>
    </location>
</feature>
<dbReference type="Pfam" id="PF10220">
    <property type="entry name" value="Smg8_Smg9"/>
    <property type="match status" value="3"/>
</dbReference>
<evidence type="ECO:0000256" key="1">
    <source>
        <dbReference type="ARBA" id="ARBA00006443"/>
    </source>
</evidence>
<feature type="compositionally biased region" description="Polar residues" evidence="5">
    <location>
        <begin position="1070"/>
        <end position="1089"/>
    </location>
</feature>
<proteinExistence type="inferred from homology"/>
<keyword evidence="7" id="KW-1185">Reference proteome</keyword>
<organism evidence="6 7">
    <name type="scientific">Schistosoma margrebowiei</name>
    <dbReference type="NCBI Taxonomy" id="48269"/>
    <lineage>
        <taxon>Eukaryota</taxon>
        <taxon>Metazoa</taxon>
        <taxon>Spiralia</taxon>
        <taxon>Lophotrochozoa</taxon>
        <taxon>Platyhelminthes</taxon>
        <taxon>Trematoda</taxon>
        <taxon>Digenea</taxon>
        <taxon>Strigeidida</taxon>
        <taxon>Schistosomatoidea</taxon>
        <taxon>Schistosomatidae</taxon>
        <taxon>Schistosoma</taxon>
    </lineage>
</organism>
<comment type="similarity">
    <text evidence="1 4">Belongs to the SMG8 family.</text>
</comment>
<protein>
    <recommendedName>
        <fullName evidence="3 4">Nonsense-mediated mRNA decay factor SMG8</fullName>
    </recommendedName>
</protein>
<dbReference type="GO" id="GO:0006270">
    <property type="term" value="P:DNA replication initiation"/>
    <property type="evidence" value="ECO:0007669"/>
    <property type="project" value="InterPro"/>
</dbReference>
<comment type="function">
    <text evidence="4">Involved in nonsense-mediated decay (NMD) of mRNAs containing premature stop codons.</text>
</comment>
<reference evidence="6 7" key="1">
    <citation type="submission" date="2018-11" db="EMBL/GenBank/DDBJ databases">
        <authorList>
            <consortium name="Pathogen Informatics"/>
        </authorList>
    </citation>
    <scope>NUCLEOTIDE SEQUENCE [LARGE SCALE GENOMIC DNA]</scope>
    <source>
        <strain evidence="6 7">Zambia</strain>
    </source>
</reference>
<evidence type="ECO:0000256" key="2">
    <source>
        <dbReference type="ARBA" id="ARBA00023161"/>
    </source>
</evidence>
<sequence>MHLLCLRQSDESDEDSEEQQNRRLQPDDIEKRIEKRKWNRKRQELLMDYESFSYHSVASSVVMFDLAWKLSQENNCLLWYAIVGQTSQLITHAINREHYIDQLDYLQSHMSRLSHIGQIHSGTSTSDENKARIEILFEDELALWLYRHWSLKEAIETSMVTASKFKLFTEGGQRRMYEFLVQLGLPRRECAQLYSSMNSSLRDSLNAQFLQYGEKYGLSRTDLFLPSFIVHLGYRTPMSAVDAVFLTISALECYNSGNPVENFQTALDTVACWNSPSLDQEIKQTEIHLQSLANQVRNLLDTDDVVAFGPFLYVYIRKSSLVTHALRNSQSLAILSKYILMAKASMRAKLTMTGSKSSYSLLVFVSLFGQAFEAAINRTKARAEFKYFSTNCSVFSVRRITFHRRKFPSLNNPERLHNWKLVRQLEQNIVTQIFNTFYETGLVSNISTNQLLMLPGHNFVHVLLENEEAKEGSKQRSSCEDIAQEYFEFILKNINHISDMSTDKIPNLFGSHTFLSTDSNDFVRSTSPPSPRNFPAPDQPAQHNLSSFLHLHVETMIDQASNKNSSFGQATVAYELPTCKAWFMACYRIYTSLISDEHLNTVPTPEMTTNQNDSSSRIGSGGTVVSLSQSWHNALISILCPTLHTSTLSLAQKQTSQKSVTQEEEEILLTSDYNNPWSTIDPINRLSTIRYRPATSAAENHYKQDLPVHYSCTYHIIKVISAYNVAIGLARGHSVFRLLEKLSNRLTHLYLAGRVTCSTISLSGQPCQYELHRVPDDCNTLKVILSTIDNKISEDYTAFNSDGNLLSQNHYQPHSSINKLHRTDLTLKDEYIIPFGLSGKWKRYWIECAIKGFTNNNNSSLSYQKLLNEKQTNDTLNSDNPDQHLAVMPHRSDVIMISSCGCGRQQAERSDPFDYKEANWRFYHILSNICCNKLTNIPLSPQILSDPRHTFCLPNENHVETSSPSHRTNTKVFNEKAVCILTKPKKDTASPPLPSSLVNGAQKLTKNHSTNNDDEADTDADVDLSQPEDNDLLLLSADSDHSNSSEMMNRKSTDDGSDDSRNDKYIDTVNDLSGSCSSPNPSELSNTSDSIVPLQNDLVQQTAEIKNNEYVGVPAHHSPSSQSKINVSNSARVDNIHSSDSMPLYPAVFREGVPNTNWFVGDLPLYPSWSIYALGKYFSYSHSSGLPCRGFMRNSNFLLPWDVSLMNNNNARNGSERGRFKSDTVKLFIGFEMECSMGHRFFITGTDRIMDGPMQSSQVRRAVHSLLTRDLPIFMPCHCHHPTSHVLLGNTRHSTNPTSEWDVGGNTSTMKSSNYTKNSTVMAQLSRIYLAIPAAPIQVRFQPCIRPGPTKLTPIFHLGHTLDQCCDKKLDSVIDSDYDQSHPVDDDSYFYEDRIKSSTNLHSDTVRSEKYQSPGYVTLDNGYLWVIRLPYPYIVLIIDNFFPRVHKVLPNDF</sequence>
<dbReference type="InterPro" id="IPR019354">
    <property type="entry name" value="SMG8-like"/>
</dbReference>
<feature type="region of interest" description="Disordered" evidence="5">
    <location>
        <begin position="1"/>
        <end position="25"/>
    </location>
</feature>
<dbReference type="Pfam" id="PF02724">
    <property type="entry name" value="CDC45"/>
    <property type="match status" value="1"/>
</dbReference>
<evidence type="ECO:0000256" key="3">
    <source>
        <dbReference type="ARBA" id="ARBA00029509"/>
    </source>
</evidence>
<dbReference type="STRING" id="48269.A0A183MJ54"/>